<accession>A0A0C5V3X3</accession>
<evidence type="ECO:0000313" key="2">
    <source>
        <dbReference type="EMBL" id="AJQ94180.1"/>
    </source>
</evidence>
<dbReference type="STRING" id="1445510.YC6258_02142"/>
<evidence type="ECO:0000313" key="3">
    <source>
        <dbReference type="Proteomes" id="UP000032266"/>
    </source>
</evidence>
<dbReference type="AlphaFoldDB" id="A0A0C5V3X3"/>
<feature type="transmembrane region" description="Helical" evidence="1">
    <location>
        <begin position="242"/>
        <end position="264"/>
    </location>
</feature>
<keyword evidence="1" id="KW-1133">Transmembrane helix</keyword>
<reference evidence="2 3" key="1">
    <citation type="submission" date="2014-01" db="EMBL/GenBank/DDBJ databases">
        <title>Full genme sequencing of cellulolytic bacterium Gynuella sunshinyii YC6258T gen. nov., sp. nov.</title>
        <authorList>
            <person name="Khan H."/>
            <person name="Chung E.J."/>
            <person name="Chung Y.R."/>
        </authorList>
    </citation>
    <scope>NUCLEOTIDE SEQUENCE [LARGE SCALE GENOMIC DNA]</scope>
    <source>
        <strain evidence="2 3">YC6258</strain>
    </source>
</reference>
<feature type="transmembrane region" description="Helical" evidence="1">
    <location>
        <begin position="44"/>
        <end position="63"/>
    </location>
</feature>
<feature type="transmembrane region" description="Helical" evidence="1">
    <location>
        <begin position="270"/>
        <end position="288"/>
    </location>
</feature>
<organism evidence="2 3">
    <name type="scientific">Gynuella sunshinyii YC6258</name>
    <dbReference type="NCBI Taxonomy" id="1445510"/>
    <lineage>
        <taxon>Bacteria</taxon>
        <taxon>Pseudomonadati</taxon>
        <taxon>Pseudomonadota</taxon>
        <taxon>Gammaproteobacteria</taxon>
        <taxon>Oceanospirillales</taxon>
        <taxon>Saccharospirillaceae</taxon>
        <taxon>Gynuella</taxon>
    </lineage>
</organism>
<proteinExistence type="predicted"/>
<feature type="transmembrane region" description="Helical" evidence="1">
    <location>
        <begin position="205"/>
        <end position="230"/>
    </location>
</feature>
<dbReference type="Proteomes" id="UP000032266">
    <property type="component" value="Chromosome"/>
</dbReference>
<feature type="transmembrane region" description="Helical" evidence="1">
    <location>
        <begin position="152"/>
        <end position="175"/>
    </location>
</feature>
<sequence length="311" mass="32714">MSGLPVSDERLAAFLILHSVAGLGVGAALSVTHGCIGRTKNPHHLFGIVNVSMGALAIAMFAVMPGMVRQLGGQVIFTAFAITVGISAIYALFFFPTIDHLSVTEKHKTRLSGSMPPVAWMIIGVVICLTLSQSMVFSFVERIGVNRGFESSNIQAMFVIMGFINLLPGILAALMQKRLSPISVSFSGPVLQALAALTLTSSSSFLLFAIPVSVYVTLAIFTHTFLFGLLSKIDPSGRAVAATPAMMMIGSASGPVLGGLIVSVVGYHGLGWGVAVIACVASTLTFQARTLLSQSNRSSALTNTKENFIYD</sequence>
<protein>
    <submittedName>
        <fullName evidence="2">Arabinose efflux permease</fullName>
    </submittedName>
</protein>
<dbReference type="KEGG" id="gsn:YC6258_02142"/>
<feature type="transmembrane region" description="Helical" evidence="1">
    <location>
        <begin position="12"/>
        <end position="32"/>
    </location>
</feature>
<keyword evidence="3" id="KW-1185">Reference proteome</keyword>
<dbReference type="SUPFAM" id="SSF103473">
    <property type="entry name" value="MFS general substrate transporter"/>
    <property type="match status" value="1"/>
</dbReference>
<dbReference type="Gene3D" id="1.20.1250.20">
    <property type="entry name" value="MFS general substrate transporter like domains"/>
    <property type="match status" value="1"/>
</dbReference>
<keyword evidence="1" id="KW-0472">Membrane</keyword>
<name>A0A0C5V3X3_9GAMM</name>
<dbReference type="EMBL" id="CP007142">
    <property type="protein sequence ID" value="AJQ94180.1"/>
    <property type="molecule type" value="Genomic_DNA"/>
</dbReference>
<feature type="transmembrane region" description="Helical" evidence="1">
    <location>
        <begin position="75"/>
        <end position="98"/>
    </location>
</feature>
<feature type="transmembrane region" description="Helical" evidence="1">
    <location>
        <begin position="118"/>
        <end position="140"/>
    </location>
</feature>
<dbReference type="HOGENOM" id="CLU_058583_0_0_6"/>
<evidence type="ECO:0000256" key="1">
    <source>
        <dbReference type="SAM" id="Phobius"/>
    </source>
</evidence>
<dbReference type="InterPro" id="IPR036259">
    <property type="entry name" value="MFS_trans_sf"/>
</dbReference>
<gene>
    <name evidence="2" type="ORF">YC6258_02142</name>
</gene>
<keyword evidence="1" id="KW-0812">Transmembrane</keyword>